<dbReference type="InterPro" id="IPR011335">
    <property type="entry name" value="Restrct_endonuc-II-like"/>
</dbReference>
<dbReference type="Gene3D" id="1.10.486.10">
    <property type="entry name" value="PCRA, domain 4"/>
    <property type="match status" value="1"/>
</dbReference>
<dbReference type="GO" id="GO:0004527">
    <property type="term" value="F:exonuclease activity"/>
    <property type="evidence" value="ECO:0007669"/>
    <property type="project" value="UniProtKB-KW"/>
</dbReference>
<keyword evidence="2" id="KW-0540">Nuclease</keyword>
<dbReference type="CDD" id="cd17932">
    <property type="entry name" value="DEXQc_UvrD"/>
    <property type="match status" value="1"/>
</dbReference>
<dbReference type="EC" id="5.6.2.4" evidence="13"/>
<dbReference type="Pfam" id="PF00580">
    <property type="entry name" value="UvrD-helicase"/>
    <property type="match status" value="1"/>
</dbReference>
<keyword evidence="8 15" id="KW-0067">ATP-binding</keyword>
<dbReference type="GO" id="GO:0000725">
    <property type="term" value="P:recombinational repair"/>
    <property type="evidence" value="ECO:0007669"/>
    <property type="project" value="TreeGrafter"/>
</dbReference>
<evidence type="ECO:0000256" key="15">
    <source>
        <dbReference type="PROSITE-ProRule" id="PRU00560"/>
    </source>
</evidence>
<evidence type="ECO:0000313" key="18">
    <source>
        <dbReference type="EMBL" id="OGK43671.1"/>
    </source>
</evidence>
<evidence type="ECO:0000256" key="5">
    <source>
        <dbReference type="ARBA" id="ARBA00022801"/>
    </source>
</evidence>
<dbReference type="PANTHER" id="PTHR11070:SF2">
    <property type="entry name" value="ATP-DEPENDENT DNA HELICASE SRS2"/>
    <property type="match status" value="1"/>
</dbReference>
<feature type="domain" description="UvrD-like helicase ATP-binding" evidence="16">
    <location>
        <begin position="9"/>
        <end position="318"/>
    </location>
</feature>
<proteinExistence type="inferred from homology"/>
<keyword evidence="3 15" id="KW-0547">Nucleotide-binding</keyword>
<dbReference type="SUPFAM" id="SSF52980">
    <property type="entry name" value="Restriction endonuclease-like"/>
    <property type="match status" value="1"/>
</dbReference>
<dbReference type="InterPro" id="IPR014016">
    <property type="entry name" value="UvrD-like_ATP-bd"/>
</dbReference>
<evidence type="ECO:0000256" key="13">
    <source>
        <dbReference type="ARBA" id="ARBA00034808"/>
    </source>
</evidence>
<dbReference type="GO" id="GO:0003677">
    <property type="term" value="F:DNA binding"/>
    <property type="evidence" value="ECO:0007669"/>
    <property type="project" value="UniProtKB-KW"/>
</dbReference>
<evidence type="ECO:0000256" key="6">
    <source>
        <dbReference type="ARBA" id="ARBA00022806"/>
    </source>
</evidence>
<dbReference type="PROSITE" id="PS51217">
    <property type="entry name" value="UVRD_HELICASE_CTER"/>
    <property type="match status" value="1"/>
</dbReference>
<dbReference type="Gene3D" id="3.40.50.300">
    <property type="entry name" value="P-loop containing nucleotide triphosphate hydrolases"/>
    <property type="match status" value="2"/>
</dbReference>
<evidence type="ECO:0000256" key="10">
    <source>
        <dbReference type="ARBA" id="ARBA00023204"/>
    </source>
</evidence>
<keyword evidence="4" id="KW-0227">DNA damage</keyword>
<dbReference type="PROSITE" id="PS51198">
    <property type="entry name" value="UVRD_HELICASE_ATP_BIND"/>
    <property type="match status" value="1"/>
</dbReference>
<keyword evidence="9" id="KW-0238">DNA-binding</keyword>
<feature type="domain" description="UvrD-like helicase C-terminal" evidence="17">
    <location>
        <begin position="319"/>
        <end position="619"/>
    </location>
</feature>
<dbReference type="Pfam" id="PF12705">
    <property type="entry name" value="PDDEXK_1"/>
    <property type="match status" value="1"/>
</dbReference>
<dbReference type="Proteomes" id="UP000179072">
    <property type="component" value="Unassembled WGS sequence"/>
</dbReference>
<dbReference type="PANTHER" id="PTHR11070">
    <property type="entry name" value="UVRD / RECB / PCRA DNA HELICASE FAMILY MEMBER"/>
    <property type="match status" value="1"/>
</dbReference>
<comment type="similarity">
    <text evidence="1">Belongs to the helicase family. UvrD subfamily.</text>
</comment>
<dbReference type="InterPro" id="IPR013986">
    <property type="entry name" value="DExx_box_DNA_helicase_dom_sf"/>
</dbReference>
<evidence type="ECO:0000259" key="16">
    <source>
        <dbReference type="PROSITE" id="PS51198"/>
    </source>
</evidence>
<comment type="catalytic activity">
    <reaction evidence="14">
        <text>ATP + H2O = ADP + phosphate + H(+)</text>
        <dbReference type="Rhea" id="RHEA:13065"/>
        <dbReference type="ChEBI" id="CHEBI:15377"/>
        <dbReference type="ChEBI" id="CHEBI:15378"/>
        <dbReference type="ChEBI" id="CHEBI:30616"/>
        <dbReference type="ChEBI" id="CHEBI:43474"/>
        <dbReference type="ChEBI" id="CHEBI:456216"/>
        <dbReference type="EC" id="5.6.2.4"/>
    </reaction>
</comment>
<dbReference type="AlphaFoldDB" id="A0A1F7IJZ1"/>
<evidence type="ECO:0000256" key="4">
    <source>
        <dbReference type="ARBA" id="ARBA00022763"/>
    </source>
</evidence>
<dbReference type="InterPro" id="IPR011604">
    <property type="entry name" value="PDDEXK-like_dom_sf"/>
</dbReference>
<evidence type="ECO:0000256" key="8">
    <source>
        <dbReference type="ARBA" id="ARBA00022840"/>
    </source>
</evidence>
<evidence type="ECO:0000256" key="1">
    <source>
        <dbReference type="ARBA" id="ARBA00009922"/>
    </source>
</evidence>
<sequence>MNRLSDILKGLNKNQKEAVLNIDGPMMVIAGPGTGKTHVLSARIARILSVTDTSPYSILALTFTDSAAKNMRERIVSMIGKEGYYVEISTFHSFCSNVIQTYPEYFPIDRRSTPLSDLERISIFEGIIERLRIKALKPINSPQFYIKDIISTISQLKKENIMPDDFQKILNKEFDGIESSMPPSKKRIFLNKKEKNEELAIIYNEYESELRKNRKYDFDDMISLVVEAFKKNDTLLRDYQEKLHYFLIDEYQDTNTSQNIVVNLLASYWGDTANICVVGDPHQSIYRFQGASIENTLDFVKKYPRAKIVTLTTGYRCPQNIYDASHQLIVNNTLTTDTEKPETFFASINDKLISKNPKKFPISLNSYPSQIVEIITIAEKIRKLIEKGVNPAEIAVLYRNNYDALEVKEIFDKWDIFYEIDGGENILVTEHISQLITLFKLIYNIQSSFQDGDLFKVMSYDWIEIDKLLIMKAARAASKAKSSLYDLIQKGYETFKQYDVGPQVSHIEFHQLEAFINKLNMWAIIDKQVIFTEFFETLIKESGYLEWILQKDIRTEMLIGLNALFREVKSMVNSNHELKLSEFVDRIETMKDHGISIVAEDINIKKGAVHLSTVHRAKGQEWDHVFMIHCTDGKWGNSQKRDLISLPSGILPNTDISKKEKNEDERRLFYVALTRTKKNLCISYPETVITEGRSKSIFPSMFLQEIDELNRNENDFVPEKSIVDSYLEKLIGAAHKKVVPAEEKEYFSYLIKNFKLSITALNTYLKDKDEFIENVLLKVPRAKPEPMVFGTAIHSALEKMYAWKMNKEEVTLIKILNVFETTLKNELILTSDIERRLEKGKEVLTNYFETYRDEKVETIYVERFFGFGFSRTVLNDIPLTGRIDRIDWLDKKTNMVRVIDYKTGSARSMNEIEGKTASSNLSKEEMELPEEIRGPYKRQLVFYKLLTELDKSFNPKMEEGIFDFVEPNKQTGKLVRRKFIITDGDVSLLKKLIISTMKDIRALAFLEDYSTKSLSFRARVG</sequence>
<dbReference type="GO" id="GO:0043138">
    <property type="term" value="F:3'-5' DNA helicase activity"/>
    <property type="evidence" value="ECO:0007669"/>
    <property type="project" value="UniProtKB-EC"/>
</dbReference>
<dbReference type="STRING" id="1802060.A2957_02890"/>
<evidence type="ECO:0000256" key="3">
    <source>
        <dbReference type="ARBA" id="ARBA00022741"/>
    </source>
</evidence>
<dbReference type="SUPFAM" id="SSF52540">
    <property type="entry name" value="P-loop containing nucleoside triphosphate hydrolases"/>
    <property type="match status" value="1"/>
</dbReference>
<feature type="binding site" evidence="15">
    <location>
        <begin position="30"/>
        <end position="37"/>
    </location>
    <ligand>
        <name>ATP</name>
        <dbReference type="ChEBI" id="CHEBI:30616"/>
    </ligand>
</feature>
<evidence type="ECO:0000256" key="12">
    <source>
        <dbReference type="ARBA" id="ARBA00034617"/>
    </source>
</evidence>
<name>A0A1F7IJZ1_9BACT</name>
<dbReference type="InterPro" id="IPR027417">
    <property type="entry name" value="P-loop_NTPase"/>
</dbReference>
<comment type="catalytic activity">
    <reaction evidence="12">
        <text>Couples ATP hydrolysis with the unwinding of duplex DNA by translocating in the 3'-5' direction.</text>
        <dbReference type="EC" id="5.6.2.4"/>
    </reaction>
</comment>
<dbReference type="GO" id="GO:0005524">
    <property type="term" value="F:ATP binding"/>
    <property type="evidence" value="ECO:0007669"/>
    <property type="project" value="UniProtKB-UniRule"/>
</dbReference>
<dbReference type="EMBL" id="MGAK01000033">
    <property type="protein sequence ID" value="OGK43671.1"/>
    <property type="molecule type" value="Genomic_DNA"/>
</dbReference>
<evidence type="ECO:0000313" key="19">
    <source>
        <dbReference type="Proteomes" id="UP000179072"/>
    </source>
</evidence>
<dbReference type="InterPro" id="IPR000212">
    <property type="entry name" value="DNA_helicase_UvrD/REP"/>
</dbReference>
<evidence type="ECO:0000256" key="2">
    <source>
        <dbReference type="ARBA" id="ARBA00022722"/>
    </source>
</evidence>
<dbReference type="InterPro" id="IPR014017">
    <property type="entry name" value="DNA_helicase_UvrD-like_C"/>
</dbReference>
<dbReference type="InterPro" id="IPR038726">
    <property type="entry name" value="PDDEXK_AddAB-type"/>
</dbReference>
<evidence type="ECO:0000256" key="9">
    <source>
        <dbReference type="ARBA" id="ARBA00023125"/>
    </source>
</evidence>
<organism evidence="18 19">
    <name type="scientific">Candidatus Roizmanbacteria bacterium RIFCSPLOWO2_01_FULL_38_11</name>
    <dbReference type="NCBI Taxonomy" id="1802060"/>
    <lineage>
        <taxon>Bacteria</taxon>
        <taxon>Candidatus Roizmaniibacteriota</taxon>
    </lineage>
</organism>
<accession>A0A1F7IJZ1</accession>
<keyword evidence="10" id="KW-0234">DNA repair</keyword>
<evidence type="ECO:0000256" key="7">
    <source>
        <dbReference type="ARBA" id="ARBA00022839"/>
    </source>
</evidence>
<keyword evidence="11" id="KW-0413">Isomerase</keyword>
<protein>
    <recommendedName>
        <fullName evidence="13">DNA 3'-5' helicase</fullName>
        <ecNumber evidence="13">5.6.2.4</ecNumber>
    </recommendedName>
</protein>
<keyword evidence="6 15" id="KW-0347">Helicase</keyword>
<keyword evidence="5 15" id="KW-0378">Hydrolase</keyword>
<evidence type="ECO:0000259" key="17">
    <source>
        <dbReference type="PROSITE" id="PS51217"/>
    </source>
</evidence>
<dbReference type="Pfam" id="PF13361">
    <property type="entry name" value="UvrD_C"/>
    <property type="match status" value="1"/>
</dbReference>
<evidence type="ECO:0000256" key="11">
    <source>
        <dbReference type="ARBA" id="ARBA00023235"/>
    </source>
</evidence>
<keyword evidence="7" id="KW-0269">Exonuclease</keyword>
<dbReference type="Gene3D" id="1.10.10.160">
    <property type="match status" value="1"/>
</dbReference>
<dbReference type="Gene3D" id="3.90.320.10">
    <property type="match status" value="1"/>
</dbReference>
<comment type="caution">
    <text evidence="18">The sequence shown here is derived from an EMBL/GenBank/DDBJ whole genome shotgun (WGS) entry which is preliminary data.</text>
</comment>
<evidence type="ECO:0000256" key="14">
    <source>
        <dbReference type="ARBA" id="ARBA00048988"/>
    </source>
</evidence>
<gene>
    <name evidence="18" type="ORF">A2957_02890</name>
</gene>
<reference evidence="18 19" key="1">
    <citation type="journal article" date="2016" name="Nat. Commun.">
        <title>Thousands of microbial genomes shed light on interconnected biogeochemical processes in an aquifer system.</title>
        <authorList>
            <person name="Anantharaman K."/>
            <person name="Brown C.T."/>
            <person name="Hug L.A."/>
            <person name="Sharon I."/>
            <person name="Castelle C.J."/>
            <person name="Probst A.J."/>
            <person name="Thomas B.C."/>
            <person name="Singh A."/>
            <person name="Wilkins M.J."/>
            <person name="Karaoz U."/>
            <person name="Brodie E.L."/>
            <person name="Williams K.H."/>
            <person name="Hubbard S.S."/>
            <person name="Banfield J.F."/>
        </authorList>
    </citation>
    <scope>NUCLEOTIDE SEQUENCE [LARGE SCALE GENOMIC DNA]</scope>
</reference>